<accession>A0A9W9ZQ81</accession>
<reference evidence="2" key="1">
    <citation type="submission" date="2023-01" db="EMBL/GenBank/DDBJ databases">
        <title>Genome assembly of the deep-sea coral Lophelia pertusa.</title>
        <authorList>
            <person name="Herrera S."/>
            <person name="Cordes E."/>
        </authorList>
    </citation>
    <scope>NUCLEOTIDE SEQUENCE</scope>
    <source>
        <strain evidence="2">USNM1676648</strain>
        <tissue evidence="2">Polyp</tissue>
    </source>
</reference>
<protein>
    <submittedName>
        <fullName evidence="2">Uncharacterized protein</fullName>
    </submittedName>
</protein>
<dbReference type="EMBL" id="MU825878">
    <property type="protein sequence ID" value="KAJ7385938.1"/>
    <property type="molecule type" value="Genomic_DNA"/>
</dbReference>
<evidence type="ECO:0000313" key="3">
    <source>
        <dbReference type="Proteomes" id="UP001163046"/>
    </source>
</evidence>
<name>A0A9W9ZQ81_9CNID</name>
<sequence>MSPQTITATSFVTRDSSKTVGRKGNQEAPSTARRKGGRSTPQRSETVTTLQRADMLSLQPHQPPEQLSMQAQVRTLYTNGASMQPLSTLHRSTPHRSETVTTLQRADMLSLQPRQPPEQLSMQAQVRTLYPNSASMQPLSIQPLVPYSPSVQYGVPASSSSPSPSTRKASYPSPSYGAFIIYPLPLFPPQVSICYGCSAPLKPGGKITPPPGDLVIVSNMMRSYTQNNVEQRKQSNV</sequence>
<dbReference type="AlphaFoldDB" id="A0A9W9ZQ81"/>
<gene>
    <name evidence="2" type="ORF">OS493_012266</name>
</gene>
<feature type="compositionally biased region" description="Polar residues" evidence="1">
    <location>
        <begin position="1"/>
        <end position="14"/>
    </location>
</feature>
<organism evidence="2 3">
    <name type="scientific">Desmophyllum pertusum</name>
    <dbReference type="NCBI Taxonomy" id="174260"/>
    <lineage>
        <taxon>Eukaryota</taxon>
        <taxon>Metazoa</taxon>
        <taxon>Cnidaria</taxon>
        <taxon>Anthozoa</taxon>
        <taxon>Hexacorallia</taxon>
        <taxon>Scleractinia</taxon>
        <taxon>Caryophylliina</taxon>
        <taxon>Caryophylliidae</taxon>
        <taxon>Desmophyllum</taxon>
    </lineage>
</organism>
<feature type="compositionally biased region" description="Polar residues" evidence="1">
    <location>
        <begin position="39"/>
        <end position="49"/>
    </location>
</feature>
<feature type="region of interest" description="Disordered" evidence="1">
    <location>
        <begin position="1"/>
        <end position="49"/>
    </location>
</feature>
<dbReference type="OrthoDB" id="10658395at2759"/>
<evidence type="ECO:0000256" key="1">
    <source>
        <dbReference type="SAM" id="MobiDB-lite"/>
    </source>
</evidence>
<keyword evidence="3" id="KW-1185">Reference proteome</keyword>
<dbReference type="Proteomes" id="UP001163046">
    <property type="component" value="Unassembled WGS sequence"/>
</dbReference>
<evidence type="ECO:0000313" key="2">
    <source>
        <dbReference type="EMBL" id="KAJ7385938.1"/>
    </source>
</evidence>
<proteinExistence type="predicted"/>
<comment type="caution">
    <text evidence="2">The sequence shown here is derived from an EMBL/GenBank/DDBJ whole genome shotgun (WGS) entry which is preliminary data.</text>
</comment>